<organism evidence="1 2">
    <name type="scientific">Heterostelium pallidum (strain ATCC 26659 / Pp 5 / PN500)</name>
    <name type="common">Cellular slime mold</name>
    <name type="synonym">Polysphondylium pallidum</name>
    <dbReference type="NCBI Taxonomy" id="670386"/>
    <lineage>
        <taxon>Eukaryota</taxon>
        <taxon>Amoebozoa</taxon>
        <taxon>Evosea</taxon>
        <taxon>Eumycetozoa</taxon>
        <taxon>Dictyostelia</taxon>
        <taxon>Acytosteliales</taxon>
        <taxon>Acytosteliaceae</taxon>
        <taxon>Heterostelium</taxon>
    </lineage>
</organism>
<dbReference type="SUPFAM" id="SSF53335">
    <property type="entry name" value="S-adenosyl-L-methionine-dependent methyltransferases"/>
    <property type="match status" value="1"/>
</dbReference>
<dbReference type="GeneID" id="31366159"/>
<gene>
    <name evidence="1" type="ORF">PPL_10690</name>
</gene>
<keyword evidence="2" id="KW-1185">Reference proteome</keyword>
<dbReference type="EMBL" id="ADBJ01000050">
    <property type="protein sequence ID" value="EFA76111.1"/>
    <property type="molecule type" value="Genomic_DNA"/>
</dbReference>
<comment type="caution">
    <text evidence="1">The sequence shown here is derived from an EMBL/GenBank/DDBJ whole genome shotgun (WGS) entry which is preliminary data.</text>
</comment>
<dbReference type="Proteomes" id="UP000001396">
    <property type="component" value="Unassembled WGS sequence"/>
</dbReference>
<proteinExistence type="predicted"/>
<protein>
    <submittedName>
        <fullName evidence="1">Uncharacterized protein</fullName>
    </submittedName>
</protein>
<dbReference type="RefSeq" id="XP_020428245.1">
    <property type="nucleotide sequence ID" value="XM_020581458.1"/>
</dbReference>
<evidence type="ECO:0000313" key="2">
    <source>
        <dbReference type="Proteomes" id="UP000001396"/>
    </source>
</evidence>
<dbReference type="InterPro" id="IPR029063">
    <property type="entry name" value="SAM-dependent_MTases_sf"/>
</dbReference>
<dbReference type="Gene3D" id="3.40.50.150">
    <property type="entry name" value="Vaccinia Virus protein VP39"/>
    <property type="match status" value="1"/>
</dbReference>
<accession>D3BRS9</accession>
<dbReference type="AlphaFoldDB" id="D3BRS9"/>
<name>D3BRS9_HETP5</name>
<sequence>MPTPENLLTESNKLIKVNVLNYEFYWKLYLYHQKTGFCAKALGMAYMANDFICDDMVSLIALLCDLTACSTTTPSIDKDTWGGVSKFIDPSILSNYINPNNNNVHCCIENESKLESDQDVHQLYKAHYQHIVDKLDIKQSDNVLIIESGSIELLNIIGETGCRLDVLTKKPHQFRSLKQHIQNQQNINIKFINQDESYYGQEKSYDKIICIEIDERENDQDLFEFCQTNLQLNGLAYIQAITGPFHPYHERDYKPQLQPTYWQSYYLKKSNIESKYWGMIAKFTHNPFQLESRYLSVVDAIGSPKGFINGHIASSNNNNNRNIPNLSNDIVKLLSNQNQLQLLEMNNIGDSYPSILEYNLIKLGSMKSRLVKDLQEEAMKNGCDLKMNEADLLEIYRTIQFHYYYLIASFKTVWSVTKVLLTKK</sequence>
<reference evidence="1 2" key="1">
    <citation type="journal article" date="2011" name="Genome Res.">
        <title>Phylogeny-wide analysis of social amoeba genomes highlights ancient origins for complex intercellular communication.</title>
        <authorList>
            <person name="Heidel A.J."/>
            <person name="Lawal H.M."/>
            <person name="Felder M."/>
            <person name="Schilde C."/>
            <person name="Helps N.R."/>
            <person name="Tunggal B."/>
            <person name="Rivero F."/>
            <person name="John U."/>
            <person name="Schleicher M."/>
            <person name="Eichinger L."/>
            <person name="Platzer M."/>
            <person name="Noegel A.A."/>
            <person name="Schaap P."/>
            <person name="Gloeckner G."/>
        </authorList>
    </citation>
    <scope>NUCLEOTIDE SEQUENCE [LARGE SCALE GENOMIC DNA]</scope>
    <source>
        <strain evidence="2">ATCC 26659 / Pp 5 / PN500</strain>
    </source>
</reference>
<dbReference type="InParanoid" id="D3BRS9"/>
<evidence type="ECO:0000313" key="1">
    <source>
        <dbReference type="EMBL" id="EFA76111.1"/>
    </source>
</evidence>